<feature type="domain" description="Protein kinase" evidence="10">
    <location>
        <begin position="28"/>
        <end position="283"/>
    </location>
</feature>
<reference evidence="11 12" key="1">
    <citation type="submission" date="2017-11" db="EMBL/GenBank/DDBJ databases">
        <title>Evolution of Phototrophy in the Chloroflexi Phylum Driven by Horizontal Gene Transfer.</title>
        <authorList>
            <person name="Ward L.M."/>
            <person name="Hemp J."/>
            <person name="Shih P.M."/>
            <person name="Mcglynn S.E."/>
            <person name="Fischer W."/>
        </authorList>
    </citation>
    <scope>NUCLEOTIDE SEQUENCE [LARGE SCALE GENOMIC DNA]</scope>
    <source>
        <strain evidence="11">JP3_13</strain>
    </source>
</reference>
<keyword evidence="6 9" id="KW-0067">ATP-binding</keyword>
<dbReference type="InterPro" id="IPR018391">
    <property type="entry name" value="PQQ_b-propeller_rpt"/>
</dbReference>
<dbReference type="InterPro" id="IPR011047">
    <property type="entry name" value="Quinoprotein_ADH-like_sf"/>
</dbReference>
<dbReference type="Pfam" id="PF13360">
    <property type="entry name" value="PQQ_2"/>
    <property type="match status" value="1"/>
</dbReference>
<dbReference type="SUPFAM" id="SSF50998">
    <property type="entry name" value="Quinoprotein alcohol dehydrogenase-like"/>
    <property type="match status" value="2"/>
</dbReference>
<dbReference type="PROSITE" id="PS00107">
    <property type="entry name" value="PROTEIN_KINASE_ATP"/>
    <property type="match status" value="1"/>
</dbReference>
<dbReference type="InterPro" id="IPR002372">
    <property type="entry name" value="PQQ_rpt_dom"/>
</dbReference>
<dbReference type="GO" id="GO:0005524">
    <property type="term" value="F:ATP binding"/>
    <property type="evidence" value="ECO:0007669"/>
    <property type="project" value="UniProtKB-UniRule"/>
</dbReference>
<gene>
    <name evidence="11" type="ORF">CUN49_03705</name>
</gene>
<evidence type="ECO:0000256" key="8">
    <source>
        <dbReference type="ARBA" id="ARBA00048679"/>
    </source>
</evidence>
<dbReference type="Pfam" id="PF00069">
    <property type="entry name" value="Pkinase"/>
    <property type="match status" value="1"/>
</dbReference>
<proteinExistence type="predicted"/>
<protein>
    <recommendedName>
        <fullName evidence="1">non-specific serine/threonine protein kinase</fullName>
        <ecNumber evidence="1">2.7.11.1</ecNumber>
    </recommendedName>
</protein>
<dbReference type="PANTHER" id="PTHR24363">
    <property type="entry name" value="SERINE/THREONINE PROTEIN KINASE"/>
    <property type="match status" value="1"/>
</dbReference>
<dbReference type="GO" id="GO:0004674">
    <property type="term" value="F:protein serine/threonine kinase activity"/>
    <property type="evidence" value="ECO:0007669"/>
    <property type="project" value="UniProtKB-KW"/>
</dbReference>
<evidence type="ECO:0000256" key="7">
    <source>
        <dbReference type="ARBA" id="ARBA00047899"/>
    </source>
</evidence>
<comment type="catalytic activity">
    <reaction evidence="8">
        <text>L-seryl-[protein] + ATP = O-phospho-L-seryl-[protein] + ADP + H(+)</text>
        <dbReference type="Rhea" id="RHEA:17989"/>
        <dbReference type="Rhea" id="RHEA-COMP:9863"/>
        <dbReference type="Rhea" id="RHEA-COMP:11604"/>
        <dbReference type="ChEBI" id="CHEBI:15378"/>
        <dbReference type="ChEBI" id="CHEBI:29999"/>
        <dbReference type="ChEBI" id="CHEBI:30616"/>
        <dbReference type="ChEBI" id="CHEBI:83421"/>
        <dbReference type="ChEBI" id="CHEBI:456216"/>
        <dbReference type="EC" id="2.7.11.1"/>
    </reaction>
</comment>
<evidence type="ECO:0000256" key="1">
    <source>
        <dbReference type="ARBA" id="ARBA00012513"/>
    </source>
</evidence>
<dbReference type="PANTHER" id="PTHR24363:SF0">
    <property type="entry name" value="SERINE_THREONINE KINASE LIKE DOMAIN CONTAINING 1"/>
    <property type="match status" value="1"/>
</dbReference>
<dbReference type="Gene3D" id="3.30.200.20">
    <property type="entry name" value="Phosphorylase Kinase, domain 1"/>
    <property type="match status" value="1"/>
</dbReference>
<dbReference type="SMART" id="SM00564">
    <property type="entry name" value="PQQ"/>
    <property type="match status" value="6"/>
</dbReference>
<dbReference type="EC" id="2.7.11.1" evidence="1"/>
<dbReference type="CDD" id="cd14014">
    <property type="entry name" value="STKc_PknB_like"/>
    <property type="match status" value="1"/>
</dbReference>
<evidence type="ECO:0000256" key="2">
    <source>
        <dbReference type="ARBA" id="ARBA00022527"/>
    </source>
</evidence>
<dbReference type="EMBL" id="PGTM01000031">
    <property type="protein sequence ID" value="PJF36789.1"/>
    <property type="molecule type" value="Genomic_DNA"/>
</dbReference>
<comment type="caution">
    <text evidence="11">The sequence shown here is derived from an EMBL/GenBank/DDBJ whole genome shotgun (WGS) entry which is preliminary data.</text>
</comment>
<dbReference type="SUPFAM" id="SSF56112">
    <property type="entry name" value="Protein kinase-like (PK-like)"/>
    <property type="match status" value="1"/>
</dbReference>
<dbReference type="SMART" id="SM00220">
    <property type="entry name" value="S_TKc"/>
    <property type="match status" value="1"/>
</dbReference>
<dbReference type="Gene3D" id="2.130.10.10">
    <property type="entry name" value="YVTN repeat-like/Quinoprotein amine dehydrogenase"/>
    <property type="match status" value="3"/>
</dbReference>
<organism evidence="11 12">
    <name type="scientific">Candidatus Thermofonsia Clade 1 bacterium</name>
    <dbReference type="NCBI Taxonomy" id="2364210"/>
    <lineage>
        <taxon>Bacteria</taxon>
        <taxon>Bacillati</taxon>
        <taxon>Chloroflexota</taxon>
        <taxon>Candidatus Thermofontia</taxon>
        <taxon>Candidatus Thermofonsia Clade 1</taxon>
    </lineage>
</organism>
<evidence type="ECO:0000313" key="12">
    <source>
        <dbReference type="Proteomes" id="UP000229681"/>
    </source>
</evidence>
<feature type="binding site" evidence="9">
    <location>
        <position position="60"/>
    </location>
    <ligand>
        <name>ATP</name>
        <dbReference type="ChEBI" id="CHEBI:30616"/>
    </ligand>
</feature>
<dbReference type="InterPro" id="IPR017441">
    <property type="entry name" value="Protein_kinase_ATP_BS"/>
</dbReference>
<keyword evidence="2" id="KW-0723">Serine/threonine-protein kinase</keyword>
<evidence type="ECO:0000256" key="5">
    <source>
        <dbReference type="ARBA" id="ARBA00022777"/>
    </source>
</evidence>
<name>A0A2M8PGV9_9CHLR</name>
<evidence type="ECO:0000256" key="3">
    <source>
        <dbReference type="ARBA" id="ARBA00022679"/>
    </source>
</evidence>
<accession>A0A2M8PGV9</accession>
<evidence type="ECO:0000259" key="10">
    <source>
        <dbReference type="PROSITE" id="PS50011"/>
    </source>
</evidence>
<keyword evidence="5 11" id="KW-0418">Kinase</keyword>
<dbReference type="InterPro" id="IPR000719">
    <property type="entry name" value="Prot_kinase_dom"/>
</dbReference>
<dbReference type="PROSITE" id="PS50011">
    <property type="entry name" value="PROTEIN_KINASE_DOM"/>
    <property type="match status" value="1"/>
</dbReference>
<keyword evidence="4 9" id="KW-0547">Nucleotide-binding</keyword>
<dbReference type="Proteomes" id="UP000229681">
    <property type="component" value="Unassembled WGS sequence"/>
</dbReference>
<dbReference type="Pfam" id="PF13570">
    <property type="entry name" value="Beta-prop_ACSF4"/>
    <property type="match status" value="1"/>
</dbReference>
<evidence type="ECO:0000256" key="4">
    <source>
        <dbReference type="ARBA" id="ARBA00022741"/>
    </source>
</evidence>
<keyword evidence="3" id="KW-0808">Transferase</keyword>
<dbReference type="InterPro" id="IPR015943">
    <property type="entry name" value="WD40/YVTN_repeat-like_dom_sf"/>
</dbReference>
<sequence>MPETQKFPQTRRMQSGESAVGKVLNNRYHITAVLGVGGMGMVYLARDRNFPDVVRNVAVKEMQNTLTDPHQRQVMIEQFEREINILATLKHPAIPQIIDRFTTQDRVYLVMEYIQGKDLEAYLSTLADFVPVEMVVRWAIEICDVLHYLHSQTPPIVFRDLKPSNIMIDEHGRVRLIDFGIARKFQEDKPAVTQVGTEGYAPPEQYRGKATPLNDIYSLGATLHHILTRKDPRLEPQFSFKERPIKQYNPKVPDALVQIVMRALEHNPEARFQSVDEMKQALIAVDRSLKAPQAAISPSLDAAASASSAAGLGTLAWGGSAELQTSQLAWKFRCEDEIRSTATIKDGVVYVGVYDNNLYAINALDGTFRWKFPTEGGIATTPVVVSEENLVMFGSDDKTFYAVDTRTGKLAWSYATDAPIRSSPVVQHGVVFFGNDNGKLFALRFNALNRTLAWKYECSAPIRSRPRVHQSFVIVTTEAGEVTCVDLGSTFKWRFNKPKRPIYSSPVVHDGVVYFGCMDMHLYGVELQNGWGVWRQRLGGRIIGTPLIVGNHVYIGCDDNILYALELGSNRPPIWKFVAEGPIVSSPVFANGAIYFGSGDGCVYSVETRKGQQRWKFETGGPITASGVISENPSLLYIGSTDQHLYAFNL</sequence>
<evidence type="ECO:0000256" key="9">
    <source>
        <dbReference type="PROSITE-ProRule" id="PRU10141"/>
    </source>
</evidence>
<dbReference type="Gene3D" id="1.10.510.10">
    <property type="entry name" value="Transferase(Phosphotransferase) domain 1"/>
    <property type="match status" value="1"/>
</dbReference>
<evidence type="ECO:0000313" key="11">
    <source>
        <dbReference type="EMBL" id="PJF36789.1"/>
    </source>
</evidence>
<comment type="catalytic activity">
    <reaction evidence="7">
        <text>L-threonyl-[protein] + ATP = O-phospho-L-threonyl-[protein] + ADP + H(+)</text>
        <dbReference type="Rhea" id="RHEA:46608"/>
        <dbReference type="Rhea" id="RHEA-COMP:11060"/>
        <dbReference type="Rhea" id="RHEA-COMP:11605"/>
        <dbReference type="ChEBI" id="CHEBI:15378"/>
        <dbReference type="ChEBI" id="CHEBI:30013"/>
        <dbReference type="ChEBI" id="CHEBI:30616"/>
        <dbReference type="ChEBI" id="CHEBI:61977"/>
        <dbReference type="ChEBI" id="CHEBI:456216"/>
        <dbReference type="EC" id="2.7.11.1"/>
    </reaction>
</comment>
<dbReference type="AlphaFoldDB" id="A0A2M8PGV9"/>
<dbReference type="InterPro" id="IPR011009">
    <property type="entry name" value="Kinase-like_dom_sf"/>
</dbReference>
<evidence type="ECO:0000256" key="6">
    <source>
        <dbReference type="ARBA" id="ARBA00022840"/>
    </source>
</evidence>